<dbReference type="InterPro" id="IPR002893">
    <property type="entry name" value="Znf_MYND"/>
</dbReference>
<feature type="domain" description="MYND-type" evidence="5">
    <location>
        <begin position="31"/>
        <end position="72"/>
    </location>
</feature>
<proteinExistence type="predicted"/>
<evidence type="ECO:0000256" key="4">
    <source>
        <dbReference type="PROSITE-ProRule" id="PRU00134"/>
    </source>
</evidence>
<evidence type="ECO:0000256" key="3">
    <source>
        <dbReference type="ARBA" id="ARBA00022833"/>
    </source>
</evidence>
<dbReference type="PROSITE" id="PS50865">
    <property type="entry name" value="ZF_MYND_2"/>
    <property type="match status" value="1"/>
</dbReference>
<keyword evidence="7" id="KW-1185">Reference proteome</keyword>
<dbReference type="HOGENOM" id="CLU_060143_0_0_1"/>
<dbReference type="PROSITE" id="PS01360">
    <property type="entry name" value="ZF_MYND_1"/>
    <property type="match status" value="1"/>
</dbReference>
<dbReference type="Proteomes" id="UP000027222">
    <property type="component" value="Unassembled WGS sequence"/>
</dbReference>
<dbReference type="EMBL" id="KL142369">
    <property type="protein sequence ID" value="KDR82502.1"/>
    <property type="molecule type" value="Genomic_DNA"/>
</dbReference>
<dbReference type="Pfam" id="PF26632">
    <property type="entry name" value="DUF8205"/>
    <property type="match status" value="1"/>
</dbReference>
<organism evidence="6 7">
    <name type="scientific">Galerina marginata (strain CBS 339.88)</name>
    <dbReference type="NCBI Taxonomy" id="685588"/>
    <lineage>
        <taxon>Eukaryota</taxon>
        <taxon>Fungi</taxon>
        <taxon>Dikarya</taxon>
        <taxon>Basidiomycota</taxon>
        <taxon>Agaricomycotina</taxon>
        <taxon>Agaricomycetes</taxon>
        <taxon>Agaricomycetidae</taxon>
        <taxon>Agaricales</taxon>
        <taxon>Agaricineae</taxon>
        <taxon>Strophariaceae</taxon>
        <taxon>Galerina</taxon>
    </lineage>
</organism>
<evidence type="ECO:0000313" key="6">
    <source>
        <dbReference type="EMBL" id="KDR82502.1"/>
    </source>
</evidence>
<protein>
    <recommendedName>
        <fullName evidence="5">MYND-type domain-containing protein</fullName>
    </recommendedName>
</protein>
<sequence length="319" mass="36152">MNWLALPQFQKSLFPNPKRIKDVRRVMSKACHFCTKGEDTTSKFHVCAKCKEIPYCSRECQKAHWPRHKITCVPPTGLIDFPKVCQTLMANDFLLFCFEMLLVNEFDLVNKPWRPGSEPLQVQIILDVEPCATADLLKLFSTKAKIDSRVIQGMLQVCFVVSKNSSELEFKSDLLSIQNYPIERYAEEFGLGKEPYVSITFLRVVDGKTQIATSAFVVHQPAIETCRELKKLVVPAPPGSGVEGDSILLPMSTFACIELINGLIQHDSSNDWLMRMNMRERDKQAIKDAAAARPDQLIRLMVKKKILNRIKVAKTGSYA</sequence>
<dbReference type="OrthoDB" id="5231159at2759"/>
<name>A0A067TJL8_GALM3</name>
<dbReference type="InterPro" id="IPR058518">
    <property type="entry name" value="DUF8205"/>
</dbReference>
<reference evidence="7" key="1">
    <citation type="journal article" date="2014" name="Proc. Natl. Acad. Sci. U.S.A.">
        <title>Extensive sampling of basidiomycete genomes demonstrates inadequacy of the white-rot/brown-rot paradigm for wood decay fungi.</title>
        <authorList>
            <person name="Riley R."/>
            <person name="Salamov A.A."/>
            <person name="Brown D.W."/>
            <person name="Nagy L.G."/>
            <person name="Floudas D."/>
            <person name="Held B.W."/>
            <person name="Levasseur A."/>
            <person name="Lombard V."/>
            <person name="Morin E."/>
            <person name="Otillar R."/>
            <person name="Lindquist E.A."/>
            <person name="Sun H."/>
            <person name="LaButti K.M."/>
            <person name="Schmutz J."/>
            <person name="Jabbour D."/>
            <person name="Luo H."/>
            <person name="Baker S.E."/>
            <person name="Pisabarro A.G."/>
            <person name="Walton J.D."/>
            <person name="Blanchette R.A."/>
            <person name="Henrissat B."/>
            <person name="Martin F."/>
            <person name="Cullen D."/>
            <person name="Hibbett D.S."/>
            <person name="Grigoriev I.V."/>
        </authorList>
    </citation>
    <scope>NUCLEOTIDE SEQUENCE [LARGE SCALE GENOMIC DNA]</scope>
    <source>
        <strain evidence="7">CBS 339.88</strain>
    </source>
</reference>
<evidence type="ECO:0000256" key="1">
    <source>
        <dbReference type="ARBA" id="ARBA00022723"/>
    </source>
</evidence>
<evidence type="ECO:0000256" key="2">
    <source>
        <dbReference type="ARBA" id="ARBA00022771"/>
    </source>
</evidence>
<dbReference type="Gene3D" id="6.10.140.2220">
    <property type="match status" value="1"/>
</dbReference>
<dbReference type="SUPFAM" id="SSF144232">
    <property type="entry name" value="HIT/MYND zinc finger-like"/>
    <property type="match status" value="1"/>
</dbReference>
<keyword evidence="2 4" id="KW-0863">Zinc-finger</keyword>
<evidence type="ECO:0000313" key="7">
    <source>
        <dbReference type="Proteomes" id="UP000027222"/>
    </source>
</evidence>
<dbReference type="GO" id="GO:0008270">
    <property type="term" value="F:zinc ion binding"/>
    <property type="evidence" value="ECO:0007669"/>
    <property type="project" value="UniProtKB-KW"/>
</dbReference>
<evidence type="ECO:0000259" key="5">
    <source>
        <dbReference type="PROSITE" id="PS50865"/>
    </source>
</evidence>
<accession>A0A067TJL8</accession>
<dbReference type="AlphaFoldDB" id="A0A067TJL8"/>
<keyword evidence="1" id="KW-0479">Metal-binding</keyword>
<gene>
    <name evidence="6" type="ORF">GALMADRAFT_237826</name>
</gene>
<keyword evidence="3" id="KW-0862">Zinc</keyword>
<dbReference type="Pfam" id="PF01753">
    <property type="entry name" value="zf-MYND"/>
    <property type="match status" value="1"/>
</dbReference>